<organism evidence="1 2">
    <name type="scientific">Botryobasidium botryosum (strain FD-172 SS1)</name>
    <dbReference type="NCBI Taxonomy" id="930990"/>
    <lineage>
        <taxon>Eukaryota</taxon>
        <taxon>Fungi</taxon>
        <taxon>Dikarya</taxon>
        <taxon>Basidiomycota</taxon>
        <taxon>Agaricomycotina</taxon>
        <taxon>Agaricomycetes</taxon>
        <taxon>Cantharellales</taxon>
        <taxon>Botryobasidiaceae</taxon>
        <taxon>Botryobasidium</taxon>
    </lineage>
</organism>
<dbReference type="InParanoid" id="A0A067NDD9"/>
<dbReference type="EMBL" id="KL198016">
    <property type="protein sequence ID" value="KDQ21791.1"/>
    <property type="molecule type" value="Genomic_DNA"/>
</dbReference>
<evidence type="ECO:0000313" key="2">
    <source>
        <dbReference type="Proteomes" id="UP000027195"/>
    </source>
</evidence>
<gene>
    <name evidence="1" type="ORF">BOTBODRAFT_93546</name>
</gene>
<dbReference type="STRING" id="930990.A0A067NDD9"/>
<keyword evidence="2" id="KW-1185">Reference proteome</keyword>
<feature type="non-terminal residue" evidence="1">
    <location>
        <position position="160"/>
    </location>
</feature>
<sequence>MNASDWWSDTQAKLPKGATVVPVILASDETRLTNLAGNKTAYPLYITVGTIDKSVRRKPSNHATILLGYLPTTTLSVFSDKTRSAKDNSLFHICMSHILKPLVEAGKQGLSMQCPDGEMRWAFPILAAYIADFPEQCLVTCTRQNRCPKCLVPAGARGDF</sequence>
<evidence type="ECO:0000313" key="1">
    <source>
        <dbReference type="EMBL" id="KDQ21791.1"/>
    </source>
</evidence>
<reference evidence="2" key="1">
    <citation type="journal article" date="2014" name="Proc. Natl. Acad. Sci. U.S.A.">
        <title>Extensive sampling of basidiomycete genomes demonstrates inadequacy of the white-rot/brown-rot paradigm for wood decay fungi.</title>
        <authorList>
            <person name="Riley R."/>
            <person name="Salamov A.A."/>
            <person name="Brown D.W."/>
            <person name="Nagy L.G."/>
            <person name="Floudas D."/>
            <person name="Held B.W."/>
            <person name="Levasseur A."/>
            <person name="Lombard V."/>
            <person name="Morin E."/>
            <person name="Otillar R."/>
            <person name="Lindquist E.A."/>
            <person name="Sun H."/>
            <person name="LaButti K.M."/>
            <person name="Schmutz J."/>
            <person name="Jabbour D."/>
            <person name="Luo H."/>
            <person name="Baker S.E."/>
            <person name="Pisabarro A.G."/>
            <person name="Walton J.D."/>
            <person name="Blanchette R.A."/>
            <person name="Henrissat B."/>
            <person name="Martin F."/>
            <person name="Cullen D."/>
            <person name="Hibbett D.S."/>
            <person name="Grigoriev I.V."/>
        </authorList>
    </citation>
    <scope>NUCLEOTIDE SEQUENCE [LARGE SCALE GENOMIC DNA]</scope>
    <source>
        <strain evidence="2">FD-172 SS1</strain>
    </source>
</reference>
<dbReference type="AlphaFoldDB" id="A0A067NDD9"/>
<protein>
    <submittedName>
        <fullName evidence="1">Uncharacterized protein</fullName>
    </submittedName>
</protein>
<dbReference type="Pfam" id="PF18759">
    <property type="entry name" value="Plavaka"/>
    <property type="match status" value="1"/>
</dbReference>
<accession>A0A067NDD9</accession>
<dbReference type="HOGENOM" id="CLU_006344_8_3_1"/>
<dbReference type="InterPro" id="IPR041078">
    <property type="entry name" value="Plavaka"/>
</dbReference>
<name>A0A067NDD9_BOTB1</name>
<dbReference type="Proteomes" id="UP000027195">
    <property type="component" value="Unassembled WGS sequence"/>
</dbReference>
<dbReference type="OrthoDB" id="2418900at2759"/>
<proteinExistence type="predicted"/>